<dbReference type="PANTHER" id="PTHR36067:SF1">
    <property type="entry name" value="EXPRESSED PROTEIN"/>
    <property type="match status" value="1"/>
</dbReference>
<proteinExistence type="predicted"/>
<keyword evidence="2" id="KW-1185">Reference proteome</keyword>
<dbReference type="EMBL" id="JXTC01000435">
    <property type="protein sequence ID" value="PON54208.1"/>
    <property type="molecule type" value="Genomic_DNA"/>
</dbReference>
<organism evidence="1 2">
    <name type="scientific">Trema orientale</name>
    <name type="common">Charcoal tree</name>
    <name type="synonym">Celtis orientalis</name>
    <dbReference type="NCBI Taxonomy" id="63057"/>
    <lineage>
        <taxon>Eukaryota</taxon>
        <taxon>Viridiplantae</taxon>
        <taxon>Streptophyta</taxon>
        <taxon>Embryophyta</taxon>
        <taxon>Tracheophyta</taxon>
        <taxon>Spermatophyta</taxon>
        <taxon>Magnoliopsida</taxon>
        <taxon>eudicotyledons</taxon>
        <taxon>Gunneridae</taxon>
        <taxon>Pentapetalae</taxon>
        <taxon>rosids</taxon>
        <taxon>fabids</taxon>
        <taxon>Rosales</taxon>
        <taxon>Cannabaceae</taxon>
        <taxon>Trema</taxon>
    </lineage>
</organism>
<gene>
    <name evidence="1" type="ORF">TorRG33x02_303260</name>
</gene>
<protein>
    <submittedName>
        <fullName evidence="1">Uncharacterized protein</fullName>
    </submittedName>
</protein>
<dbReference type="InParanoid" id="A0A2P5BZI5"/>
<dbReference type="PANTHER" id="PTHR36067">
    <property type="entry name" value="EXPRESSED PROTEIN"/>
    <property type="match status" value="1"/>
</dbReference>
<comment type="caution">
    <text evidence="1">The sequence shown here is derived from an EMBL/GenBank/DDBJ whole genome shotgun (WGS) entry which is preliminary data.</text>
</comment>
<name>A0A2P5BZI5_TREOI</name>
<dbReference type="OrthoDB" id="735913at2759"/>
<dbReference type="Proteomes" id="UP000237000">
    <property type="component" value="Unassembled WGS sequence"/>
</dbReference>
<accession>A0A2P5BZI5</accession>
<dbReference type="AlphaFoldDB" id="A0A2P5BZI5"/>
<sequence length="112" mass="12771">MKVLGSVIKVIKKREKKLRGLKVLQKESEKLKMTDIAILVAEEFERRVSHSHSRKDVGIEAKQDMRSMVSWVSMVAQSVKDKIGDKNMEFFKRVFEPKTQIGLAASDGFFSA</sequence>
<evidence type="ECO:0000313" key="2">
    <source>
        <dbReference type="Proteomes" id="UP000237000"/>
    </source>
</evidence>
<reference evidence="2" key="1">
    <citation type="submission" date="2016-06" db="EMBL/GenBank/DDBJ databases">
        <title>Parallel loss of symbiosis genes in relatives of nitrogen-fixing non-legume Parasponia.</title>
        <authorList>
            <person name="Van Velzen R."/>
            <person name="Holmer R."/>
            <person name="Bu F."/>
            <person name="Rutten L."/>
            <person name="Van Zeijl A."/>
            <person name="Liu W."/>
            <person name="Santuari L."/>
            <person name="Cao Q."/>
            <person name="Sharma T."/>
            <person name="Shen D."/>
            <person name="Roswanjaya Y."/>
            <person name="Wardhani T."/>
            <person name="Kalhor M.S."/>
            <person name="Jansen J."/>
            <person name="Van den Hoogen J."/>
            <person name="Gungor B."/>
            <person name="Hartog M."/>
            <person name="Hontelez J."/>
            <person name="Verver J."/>
            <person name="Yang W.-C."/>
            <person name="Schijlen E."/>
            <person name="Repin R."/>
            <person name="Schilthuizen M."/>
            <person name="Schranz E."/>
            <person name="Heidstra R."/>
            <person name="Miyata K."/>
            <person name="Fedorova E."/>
            <person name="Kohlen W."/>
            <person name="Bisseling T."/>
            <person name="Smit S."/>
            <person name="Geurts R."/>
        </authorList>
    </citation>
    <scope>NUCLEOTIDE SEQUENCE [LARGE SCALE GENOMIC DNA]</scope>
    <source>
        <strain evidence="2">cv. RG33-2</strain>
    </source>
</reference>
<evidence type="ECO:0000313" key="1">
    <source>
        <dbReference type="EMBL" id="PON54208.1"/>
    </source>
</evidence>